<evidence type="ECO:0000313" key="2">
    <source>
        <dbReference type="EMBL" id="MBX39446.1"/>
    </source>
</evidence>
<evidence type="ECO:0000256" key="1">
    <source>
        <dbReference type="SAM" id="Phobius"/>
    </source>
</evidence>
<keyword evidence="1" id="KW-1133">Transmembrane helix</keyword>
<sequence>MYISLQRSRRRALDFFGSYVKYSCFYMHALNIASLAIKFYFITSFAFCGLFHLLMLDFSLIPFDQRQK</sequence>
<organism evidence="2">
    <name type="scientific">Rhizophora mucronata</name>
    <name type="common">Asiatic mangrove</name>
    <dbReference type="NCBI Taxonomy" id="61149"/>
    <lineage>
        <taxon>Eukaryota</taxon>
        <taxon>Viridiplantae</taxon>
        <taxon>Streptophyta</taxon>
        <taxon>Embryophyta</taxon>
        <taxon>Tracheophyta</taxon>
        <taxon>Spermatophyta</taxon>
        <taxon>Magnoliopsida</taxon>
        <taxon>eudicotyledons</taxon>
        <taxon>Gunneridae</taxon>
        <taxon>Pentapetalae</taxon>
        <taxon>rosids</taxon>
        <taxon>fabids</taxon>
        <taxon>Malpighiales</taxon>
        <taxon>Rhizophoraceae</taxon>
        <taxon>Rhizophora</taxon>
    </lineage>
</organism>
<keyword evidence="1" id="KW-0812">Transmembrane</keyword>
<keyword evidence="1" id="KW-0472">Membrane</keyword>
<dbReference type="AlphaFoldDB" id="A0A2P2NAF2"/>
<proteinExistence type="predicted"/>
<reference evidence="2" key="1">
    <citation type="submission" date="2018-02" db="EMBL/GenBank/DDBJ databases">
        <title>Rhizophora mucronata_Transcriptome.</title>
        <authorList>
            <person name="Meera S.P."/>
            <person name="Sreeshan A."/>
            <person name="Augustine A."/>
        </authorList>
    </citation>
    <scope>NUCLEOTIDE SEQUENCE</scope>
    <source>
        <tissue evidence="2">Leaf</tissue>
    </source>
</reference>
<dbReference type="EMBL" id="GGEC01058962">
    <property type="protein sequence ID" value="MBX39446.1"/>
    <property type="molecule type" value="Transcribed_RNA"/>
</dbReference>
<feature type="transmembrane region" description="Helical" evidence="1">
    <location>
        <begin position="39"/>
        <end position="63"/>
    </location>
</feature>
<accession>A0A2P2NAF2</accession>
<protein>
    <submittedName>
        <fullName evidence="2">Uncharacterized protein</fullName>
    </submittedName>
</protein>
<name>A0A2P2NAF2_RHIMU</name>